<evidence type="ECO:0000313" key="2">
    <source>
        <dbReference type="Proteomes" id="UP001500748"/>
    </source>
</evidence>
<organism evidence="1 2">
    <name type="scientific">Flavobacterium ginsengiterrae</name>
    <dbReference type="NCBI Taxonomy" id="871695"/>
    <lineage>
        <taxon>Bacteria</taxon>
        <taxon>Pseudomonadati</taxon>
        <taxon>Bacteroidota</taxon>
        <taxon>Flavobacteriia</taxon>
        <taxon>Flavobacteriales</taxon>
        <taxon>Flavobacteriaceae</taxon>
        <taxon>Flavobacterium</taxon>
    </lineage>
</organism>
<reference evidence="2" key="1">
    <citation type="journal article" date="2019" name="Int. J. Syst. Evol. Microbiol.">
        <title>The Global Catalogue of Microorganisms (GCM) 10K type strain sequencing project: providing services to taxonomists for standard genome sequencing and annotation.</title>
        <authorList>
            <consortium name="The Broad Institute Genomics Platform"/>
            <consortium name="The Broad Institute Genome Sequencing Center for Infectious Disease"/>
            <person name="Wu L."/>
            <person name="Ma J."/>
        </authorList>
    </citation>
    <scope>NUCLEOTIDE SEQUENCE [LARGE SCALE GENOMIC DNA]</scope>
    <source>
        <strain evidence="2">JCM 17337</strain>
    </source>
</reference>
<keyword evidence="2" id="KW-1185">Reference proteome</keyword>
<dbReference type="InterPro" id="IPR015315">
    <property type="entry name" value="DUF1963"/>
</dbReference>
<dbReference type="Pfam" id="PF09234">
    <property type="entry name" value="DUF1963"/>
    <property type="match status" value="1"/>
</dbReference>
<comment type="caution">
    <text evidence="1">The sequence shown here is derived from an EMBL/GenBank/DDBJ whole genome shotgun (WGS) entry which is preliminary data.</text>
</comment>
<gene>
    <name evidence="1" type="ORF">GCM10022423_13850</name>
</gene>
<accession>A0ABP7GE17</accession>
<dbReference type="InterPro" id="IPR035948">
    <property type="entry name" value="YwqG-like_sf"/>
</dbReference>
<dbReference type="SUPFAM" id="SSF103032">
    <property type="entry name" value="Hypothetical protein YwqG"/>
    <property type="match status" value="1"/>
</dbReference>
<dbReference type="EMBL" id="BAABDU010000003">
    <property type="protein sequence ID" value="GAA3763342.1"/>
    <property type="molecule type" value="Genomic_DNA"/>
</dbReference>
<dbReference type="Gene3D" id="2.30.320.10">
    <property type="entry name" value="YwqG-like"/>
    <property type="match status" value="1"/>
</dbReference>
<evidence type="ECO:0000313" key="1">
    <source>
        <dbReference type="EMBL" id="GAA3763342.1"/>
    </source>
</evidence>
<dbReference type="PANTHER" id="PTHR36436:SF6">
    <property type="entry name" value="SLL5081 PROTEIN"/>
    <property type="match status" value="1"/>
</dbReference>
<dbReference type="PANTHER" id="PTHR36436">
    <property type="entry name" value="SLL5081 PROTEIN"/>
    <property type="match status" value="1"/>
</dbReference>
<dbReference type="Proteomes" id="UP001500748">
    <property type="component" value="Unassembled WGS sequence"/>
</dbReference>
<proteinExistence type="predicted"/>
<sequence length="285" mass="33267">MDVKEIKELFDRNGLSKFWNIAESKIKNAINVYLEKAYENDIFIGQSKIGGCPDLPKEIDWFKFKEKPMSFVAQINLAEIKAFDLDNKLPNEGILYFFYDAEQSTWGFDPKDKDCSKVYFYKGSLENLERKKRPADLEDYHGFYSCKLNFQNTFNLPDYFSNLMEGIEMNEDDTEKYFKIKEEIKQGEIINKILGHSDNIQGGMELECELVTNGLYCGNQSGYDDSNAADLAKNVDSWNLLFQIDSNEDEAGMMWGDCGRLYFWIKDDDLRKEKFENTWLILQCC</sequence>
<name>A0ABP7GE17_9FLAO</name>
<protein>
    <submittedName>
        <fullName evidence="1">YwqG family protein</fullName>
    </submittedName>
</protein>